<dbReference type="InterPro" id="IPR002126">
    <property type="entry name" value="Cadherin-like_dom"/>
</dbReference>
<reference evidence="10 11" key="2">
    <citation type="journal article" date="2021" name="J. Hered.">
        <title>Feather Gene Expression Elucidates the Developmental Basis of Plumage Iridescence in African Starlings.</title>
        <authorList>
            <person name="Rubenstein D.R."/>
            <person name="Corvelo A."/>
            <person name="MacManes M.D."/>
            <person name="Maia R."/>
            <person name="Narzisi G."/>
            <person name="Rousaki A."/>
            <person name="Vandenabeele P."/>
            <person name="Shawkey M.D."/>
            <person name="Solomon J."/>
        </authorList>
    </citation>
    <scope>NUCLEOTIDE SEQUENCE [LARGE SCALE GENOMIC DNA]</scope>
    <source>
        <strain evidence="10">SS15</strain>
    </source>
</reference>
<dbReference type="SMART" id="SM00112">
    <property type="entry name" value="CA"/>
    <property type="match status" value="4"/>
</dbReference>
<evidence type="ECO:0000313" key="9">
    <source>
        <dbReference type="EMBL" id="KAG0133961.1"/>
    </source>
</evidence>
<evidence type="ECO:0000256" key="4">
    <source>
        <dbReference type="ARBA" id="ARBA00023136"/>
    </source>
</evidence>
<evidence type="ECO:0000313" key="10">
    <source>
        <dbReference type="EMBL" id="KAI1239445.1"/>
    </source>
</evidence>
<keyword evidence="11" id="KW-1185">Reference proteome</keyword>
<evidence type="ECO:0000256" key="1">
    <source>
        <dbReference type="ARBA" id="ARBA00004370"/>
    </source>
</evidence>
<keyword evidence="3 5" id="KW-0106">Calcium</keyword>
<dbReference type="GO" id="GO:0044331">
    <property type="term" value="P:cell-cell adhesion mediated by cadherin"/>
    <property type="evidence" value="ECO:0007669"/>
    <property type="project" value="TreeGrafter"/>
</dbReference>
<dbReference type="GO" id="GO:0034332">
    <property type="term" value="P:adherens junction organization"/>
    <property type="evidence" value="ECO:0007669"/>
    <property type="project" value="TreeGrafter"/>
</dbReference>
<evidence type="ECO:0000256" key="2">
    <source>
        <dbReference type="ARBA" id="ARBA00022737"/>
    </source>
</evidence>
<feature type="domain" description="Cadherin" evidence="8">
    <location>
        <begin position="231"/>
        <end position="327"/>
    </location>
</feature>
<comment type="caution">
    <text evidence="9">The sequence shown here is derived from an EMBL/GenBank/DDBJ whole genome shotgun (WGS) entry which is preliminary data.</text>
</comment>
<gene>
    <name evidence="10" type="ORF">IHE44_0012567</name>
    <name evidence="9" type="ORF">IHE44_009851</name>
</gene>
<dbReference type="PROSITE" id="PS50268">
    <property type="entry name" value="CADHERIN_2"/>
    <property type="match status" value="5"/>
</dbReference>
<feature type="domain" description="Cadherin" evidence="8">
    <location>
        <begin position="531"/>
        <end position="624"/>
    </location>
</feature>
<dbReference type="FunFam" id="2.60.40.60:FF:000231">
    <property type="entry name" value="Cadherin related family member 3"/>
    <property type="match status" value="1"/>
</dbReference>
<dbReference type="GO" id="GO:0005509">
    <property type="term" value="F:calcium ion binding"/>
    <property type="evidence" value="ECO:0007669"/>
    <property type="project" value="UniProtKB-UniRule"/>
</dbReference>
<reference evidence="10" key="3">
    <citation type="submission" date="2022-01" db="EMBL/GenBank/DDBJ databases">
        <authorList>
            <person name="Rubenstein D.R."/>
        </authorList>
    </citation>
    <scope>NUCLEOTIDE SEQUENCE</scope>
    <source>
        <strain evidence="10">SS15</strain>
        <tissue evidence="10">Liver</tissue>
    </source>
</reference>
<dbReference type="Gene3D" id="2.60.40.60">
    <property type="entry name" value="Cadherins"/>
    <property type="match status" value="6"/>
</dbReference>
<dbReference type="GO" id="GO:0007043">
    <property type="term" value="P:cell-cell junction assembly"/>
    <property type="evidence" value="ECO:0007669"/>
    <property type="project" value="TreeGrafter"/>
</dbReference>
<feature type="compositionally biased region" description="Basic and acidic residues" evidence="6">
    <location>
        <begin position="887"/>
        <end position="904"/>
    </location>
</feature>
<feature type="domain" description="Cadherin" evidence="8">
    <location>
        <begin position="117"/>
        <end position="226"/>
    </location>
</feature>
<dbReference type="PANTHER" id="PTHR24027:SF439">
    <property type="entry name" value="CADHERIN-RELATED FAMILY MEMBER 3"/>
    <property type="match status" value="1"/>
</dbReference>
<dbReference type="InterPro" id="IPR020894">
    <property type="entry name" value="Cadherin_CS"/>
</dbReference>
<dbReference type="Pfam" id="PF00028">
    <property type="entry name" value="Cadherin"/>
    <property type="match status" value="2"/>
</dbReference>
<feature type="domain" description="Cadherin" evidence="8">
    <location>
        <begin position="435"/>
        <end position="522"/>
    </location>
</feature>
<dbReference type="GO" id="GO:0045296">
    <property type="term" value="F:cadherin binding"/>
    <property type="evidence" value="ECO:0007669"/>
    <property type="project" value="TreeGrafter"/>
</dbReference>
<dbReference type="PRINTS" id="PR00205">
    <property type="entry name" value="CADHERIN"/>
</dbReference>
<keyword evidence="4 7" id="KW-0472">Membrane</keyword>
<dbReference type="SUPFAM" id="SSF49313">
    <property type="entry name" value="Cadherin-like"/>
    <property type="match status" value="5"/>
</dbReference>
<dbReference type="GO" id="GO:0016339">
    <property type="term" value="P:calcium-dependent cell-cell adhesion via plasma membrane cell adhesion molecules"/>
    <property type="evidence" value="ECO:0007669"/>
    <property type="project" value="TreeGrafter"/>
</dbReference>
<dbReference type="InterPro" id="IPR039808">
    <property type="entry name" value="Cadherin"/>
</dbReference>
<evidence type="ECO:0000259" key="8">
    <source>
        <dbReference type="PROSITE" id="PS50268"/>
    </source>
</evidence>
<feature type="region of interest" description="Disordered" evidence="6">
    <location>
        <begin position="879"/>
        <end position="955"/>
    </location>
</feature>
<evidence type="ECO:0000313" key="11">
    <source>
        <dbReference type="Proteomes" id="UP000618051"/>
    </source>
</evidence>
<dbReference type="EMBL" id="JADDUC010000005">
    <property type="protein sequence ID" value="KAG0133961.1"/>
    <property type="molecule type" value="Genomic_DNA"/>
</dbReference>
<evidence type="ECO:0000256" key="5">
    <source>
        <dbReference type="PROSITE-ProRule" id="PRU00043"/>
    </source>
</evidence>
<comment type="subcellular location">
    <subcellularLocation>
        <location evidence="1">Membrane</location>
    </subcellularLocation>
</comment>
<dbReference type="GO" id="GO:0005912">
    <property type="term" value="C:adherens junction"/>
    <property type="evidence" value="ECO:0007669"/>
    <property type="project" value="TreeGrafter"/>
</dbReference>
<keyword evidence="7" id="KW-0812">Transmembrane</keyword>
<evidence type="ECO:0000256" key="3">
    <source>
        <dbReference type="ARBA" id="ARBA00022837"/>
    </source>
</evidence>
<dbReference type="GO" id="GO:0008013">
    <property type="term" value="F:beta-catenin binding"/>
    <property type="evidence" value="ECO:0007669"/>
    <property type="project" value="TreeGrafter"/>
</dbReference>
<proteinExistence type="predicted"/>
<name>A0A835U0W0_9PASS</name>
<dbReference type="AlphaFoldDB" id="A0A835U0W0"/>
<keyword evidence="2" id="KW-0677">Repeat</keyword>
<protein>
    <recommendedName>
        <fullName evidence="8">Cadherin domain-containing protein</fullName>
    </recommendedName>
</protein>
<dbReference type="EMBL" id="JADDUC020000005">
    <property type="protein sequence ID" value="KAI1239445.1"/>
    <property type="molecule type" value="Genomic_DNA"/>
</dbReference>
<feature type="domain" description="Cadherin" evidence="8">
    <location>
        <begin position="328"/>
        <end position="434"/>
    </location>
</feature>
<keyword evidence="7" id="KW-1133">Transmembrane helix</keyword>
<dbReference type="GO" id="GO:0016477">
    <property type="term" value="P:cell migration"/>
    <property type="evidence" value="ECO:0007669"/>
    <property type="project" value="TreeGrafter"/>
</dbReference>
<sequence length="1032" mass="113702">MGQFRHPAVLCLSLGSQQSFPAFAWPWLEPLGHSTGVCLLSHRFPQVLVPWLSPPLSGSLIPTVAFGPCISGEQRGPSLLTWPPKPSLLLGAGSNHTLLEVLKCFDSCYGRRTQLLKGLPATSTVEENSAAGVSVYNFNVTLSPLASKDVVILPTIVNLNPLTEAFDIESKGGLEFRVITTGNPVLDYETMPKSFDLQIFVEDIIGRTDLNTLTIQVTDQNEHPVFRGNMAIQTVTIYVLEGTPPERIYQVDAADPENAKLKYSLLPATVPFSIRESGAIFPTKKFDYEKDPHCYFLNITVTDPHGLNSTKTVNINIININDECPYFTTKQRIYRIPEEQGLGTIVANITAKDPDDEDSPSRLFYSIQSSDRHFSINPGTGVLQVAGRIDRDALPLRLHPNISLTVRVEDSSGCDSEMEITIIIDDVNDNPPECNPSAFRKEANENTTPGTFLVDLRNYCKDIDVDPSNNQFRFTGLSGFGSNNFALESTVSGRLLMTETIDFENPANPGVEVYTLTVRVQDIAYPNYSIGSRIGRVHATDKDWPPNVITYSTVDGAGTRDYTNIFWISPTKGDVRILARLDYETTQKHVFTIQASDQEKSTTASVTVNVLEVNDEEPVCSPNFFSLQIPVNLAVGTNINGFRIECQDRNENNHFIFSPSAGSNTSRLILASRFDYESGLDTKWIYSLRVHITDDNLVSARDSTTHLVKTGTVTLSIRVIPNPTTATTTTFLKQKGQEAKGPGTLPLPGNWKPGFTVVTKKENLYSPSAWYVPFVITLGSLLLLGLLGYLGLLLLTWLCAHCPPRINAPEKKKPKKEVVVVSTTGCKTNPSFASAIMQYDMEVTGRIYEFNTQSGARRWKKSNEPLQPTLAVQVIPRAAENSGQGMDRAEAPSKKEPSEKRKDLTAATKPSAKPSAGQSETPDQAGLRLQKKKEASEDGGCKTKGGHKVVNQTQRQDESGCTFGRCISQEEMGHHPSLDSTPKSAFWDLRNGSTLQFFGTKLQLLWVNRCLEFDFGAGSMLNIQSLKRAAGE</sequence>
<feature type="transmembrane region" description="Helical" evidence="7">
    <location>
        <begin position="770"/>
        <end position="795"/>
    </location>
</feature>
<dbReference type="GO" id="GO:0016342">
    <property type="term" value="C:catenin complex"/>
    <property type="evidence" value="ECO:0007669"/>
    <property type="project" value="TreeGrafter"/>
</dbReference>
<dbReference type="InterPro" id="IPR015919">
    <property type="entry name" value="Cadherin-like_sf"/>
</dbReference>
<evidence type="ECO:0000256" key="6">
    <source>
        <dbReference type="SAM" id="MobiDB-lite"/>
    </source>
</evidence>
<dbReference type="Proteomes" id="UP000618051">
    <property type="component" value="Unassembled WGS sequence"/>
</dbReference>
<feature type="compositionally biased region" description="Basic and acidic residues" evidence="6">
    <location>
        <begin position="932"/>
        <end position="941"/>
    </location>
</feature>
<accession>A0A835U0W0</accession>
<dbReference type="CDD" id="cd11304">
    <property type="entry name" value="Cadherin_repeat"/>
    <property type="match status" value="4"/>
</dbReference>
<reference evidence="9" key="1">
    <citation type="submission" date="2020-10" db="EMBL/GenBank/DDBJ databases">
        <title>Feather gene expression reveals the developmental basis of iridescence in African starlings.</title>
        <authorList>
            <person name="Rubenstein D.R."/>
        </authorList>
    </citation>
    <scope>NUCLEOTIDE SEQUENCE</scope>
    <source>
        <strain evidence="9">SS15</strain>
        <tissue evidence="9">Liver</tissue>
    </source>
</reference>
<organism evidence="9">
    <name type="scientific">Lamprotornis superbus</name>
    <dbReference type="NCBI Taxonomy" id="245042"/>
    <lineage>
        <taxon>Eukaryota</taxon>
        <taxon>Metazoa</taxon>
        <taxon>Chordata</taxon>
        <taxon>Craniata</taxon>
        <taxon>Vertebrata</taxon>
        <taxon>Euteleostomi</taxon>
        <taxon>Archelosauria</taxon>
        <taxon>Archosauria</taxon>
        <taxon>Dinosauria</taxon>
        <taxon>Saurischia</taxon>
        <taxon>Theropoda</taxon>
        <taxon>Coelurosauria</taxon>
        <taxon>Aves</taxon>
        <taxon>Neognathae</taxon>
        <taxon>Neoaves</taxon>
        <taxon>Telluraves</taxon>
        <taxon>Australaves</taxon>
        <taxon>Passeriformes</taxon>
        <taxon>Sturnidae</taxon>
        <taxon>Lamprotornis</taxon>
    </lineage>
</organism>
<dbReference type="GO" id="GO:0000902">
    <property type="term" value="P:cell morphogenesis"/>
    <property type="evidence" value="ECO:0007669"/>
    <property type="project" value="TreeGrafter"/>
</dbReference>
<dbReference type="PANTHER" id="PTHR24027">
    <property type="entry name" value="CADHERIN-23"/>
    <property type="match status" value="1"/>
</dbReference>
<dbReference type="GO" id="GO:0007156">
    <property type="term" value="P:homophilic cell adhesion via plasma membrane adhesion molecules"/>
    <property type="evidence" value="ECO:0007669"/>
    <property type="project" value="InterPro"/>
</dbReference>
<dbReference type="PROSITE" id="PS00232">
    <property type="entry name" value="CADHERIN_1"/>
    <property type="match status" value="1"/>
</dbReference>
<dbReference type="OrthoDB" id="9047765at2759"/>
<evidence type="ECO:0000256" key="7">
    <source>
        <dbReference type="SAM" id="Phobius"/>
    </source>
</evidence>